<name>A0A6N6WML1_9BURK</name>
<gene>
    <name evidence="1" type="ORF">FSO04_04655</name>
</gene>
<accession>A0A6N6WML1</accession>
<dbReference type="EMBL" id="VOSW01000005">
    <property type="protein sequence ID" value="KAE8761289.1"/>
    <property type="molecule type" value="Genomic_DNA"/>
</dbReference>
<dbReference type="OrthoDB" id="9103390at2"/>
<protein>
    <submittedName>
        <fullName evidence="1">Uncharacterized protein</fullName>
    </submittedName>
</protein>
<evidence type="ECO:0000313" key="2">
    <source>
        <dbReference type="Proteomes" id="UP000463700"/>
    </source>
</evidence>
<organism evidence="1 2">
    <name type="scientific">Paraburkholderia madseniana</name>
    <dbReference type="NCBI Taxonomy" id="2599607"/>
    <lineage>
        <taxon>Bacteria</taxon>
        <taxon>Pseudomonadati</taxon>
        <taxon>Pseudomonadota</taxon>
        <taxon>Betaproteobacteria</taxon>
        <taxon>Burkholderiales</taxon>
        <taxon>Burkholderiaceae</taxon>
        <taxon>Paraburkholderia</taxon>
    </lineage>
</organism>
<dbReference type="Proteomes" id="UP000463700">
    <property type="component" value="Unassembled WGS sequence"/>
</dbReference>
<evidence type="ECO:0000313" key="1">
    <source>
        <dbReference type="EMBL" id="KAE8761289.1"/>
    </source>
</evidence>
<comment type="caution">
    <text evidence="1">The sequence shown here is derived from an EMBL/GenBank/DDBJ whole genome shotgun (WGS) entry which is preliminary data.</text>
</comment>
<dbReference type="AlphaFoldDB" id="A0A6N6WML1"/>
<sequence length="103" mass="11091">MGIGMQIAYLGLPGTASLEAEAAVQLLRLQPYGTYFSDCQLVIEHVGQRSGSSLYEVRLEIGTAALALRRIARCVRDSAEAAIRCAFNKAVRALEILSAHGKL</sequence>
<reference evidence="1 2" key="1">
    <citation type="journal article" date="2020" name="Int. J. Syst. Evol. Microbiol.">
        <title>Paraburkholderia madseniana sp. nov., a phenolic acid-degrading bacterium isolated from acidic forest soil.</title>
        <authorList>
            <person name="Wilhelm R.C."/>
            <person name="Murphy S.J.L."/>
            <person name="Feriancek N.M."/>
            <person name="Karasz D.C."/>
            <person name="DeRito C.M."/>
            <person name="Newman J.D."/>
            <person name="Buckley D.H."/>
        </authorList>
    </citation>
    <scope>NUCLEOTIDE SEQUENCE [LARGE SCALE GENOMIC DNA]</scope>
    <source>
        <strain evidence="1 2">RP11</strain>
    </source>
</reference>
<proteinExistence type="predicted"/>